<dbReference type="GO" id="GO:0003677">
    <property type="term" value="F:DNA binding"/>
    <property type="evidence" value="ECO:0007669"/>
    <property type="project" value="UniProtKB-KW"/>
</dbReference>
<evidence type="ECO:0000259" key="5">
    <source>
        <dbReference type="Pfam" id="PF04198"/>
    </source>
</evidence>
<dbReference type="EMBL" id="SDJQ01000028">
    <property type="protein sequence ID" value="RXR30725.1"/>
    <property type="molecule type" value="Genomic_DNA"/>
</dbReference>
<organism evidence="7 8">
    <name type="scientific">Oerskovia turbata</name>
    <dbReference type="NCBI Taxonomy" id="1713"/>
    <lineage>
        <taxon>Bacteria</taxon>
        <taxon>Bacillati</taxon>
        <taxon>Actinomycetota</taxon>
        <taxon>Actinomycetes</taxon>
        <taxon>Micrococcales</taxon>
        <taxon>Cellulomonadaceae</taxon>
        <taxon>Oerskovia</taxon>
    </lineage>
</organism>
<sequence length="320" mass="33863">MRTDDHQMIGRVARLYYEHGLTHAEIASMLDVSRIKVTRMLADARRRGIVEITVHSDERPFADLEEALVERFGLQSAWVSPSGRSDDDRAAASLALSGADALGAVLPRARRVAVGLSRSVAASIAQLRPLELPELEILPLAGSRAGRANGADPHELVTSLAHVTGGTPFHLPAPLIAAGPDAAAAVREDPDTRAVLEAAAAADVLVVGIGGNQRAAQALRRWITESEFEALRDLGAVGDVSARFFDADGNTVHGEVDERVVSLTLDELRSIDVRVAMAGGPEKRDALFTALACGLVNVVVTDVDSATDLLERTAPSARTA</sequence>
<keyword evidence="9" id="KW-1185">Reference proteome</keyword>
<dbReference type="Pfam" id="PF04198">
    <property type="entry name" value="Sugar-bind"/>
    <property type="match status" value="1"/>
</dbReference>
<feature type="domain" description="Sugar-binding" evidence="5">
    <location>
        <begin position="62"/>
        <end position="311"/>
    </location>
</feature>
<dbReference type="Gene3D" id="1.10.10.10">
    <property type="entry name" value="Winged helix-like DNA-binding domain superfamily/Winged helix DNA-binding domain"/>
    <property type="match status" value="1"/>
</dbReference>
<keyword evidence="3" id="KW-0238">DNA-binding</keyword>
<evidence type="ECO:0000313" key="8">
    <source>
        <dbReference type="Proteomes" id="UP000289805"/>
    </source>
</evidence>
<protein>
    <recommendedName>
        <fullName evidence="5">Sugar-binding domain-containing protein</fullName>
    </recommendedName>
</protein>
<dbReference type="Gene3D" id="3.40.50.1360">
    <property type="match status" value="1"/>
</dbReference>
<proteinExistence type="inferred from homology"/>
<evidence type="ECO:0000313" key="9">
    <source>
        <dbReference type="Proteomes" id="UP000290517"/>
    </source>
</evidence>
<name>A0A4Q1KMH0_9CELL</name>
<dbReference type="InterPro" id="IPR037171">
    <property type="entry name" value="NagB/RpiA_transferase-like"/>
</dbReference>
<dbReference type="PANTHER" id="PTHR34294:SF1">
    <property type="entry name" value="TRANSCRIPTIONAL REGULATOR LSRR"/>
    <property type="match status" value="1"/>
</dbReference>
<evidence type="ECO:0000256" key="1">
    <source>
        <dbReference type="ARBA" id="ARBA00010466"/>
    </source>
</evidence>
<dbReference type="PANTHER" id="PTHR34294">
    <property type="entry name" value="TRANSCRIPTIONAL REGULATOR-RELATED"/>
    <property type="match status" value="1"/>
</dbReference>
<evidence type="ECO:0000256" key="3">
    <source>
        <dbReference type="ARBA" id="ARBA00023125"/>
    </source>
</evidence>
<dbReference type="STRING" id="1713.GCA_000718325_03432"/>
<accession>A0A4Q1KMH0</accession>
<dbReference type="GO" id="GO:0030246">
    <property type="term" value="F:carbohydrate binding"/>
    <property type="evidence" value="ECO:0007669"/>
    <property type="project" value="InterPro"/>
</dbReference>
<comment type="caution">
    <text evidence="7">The sequence shown here is derived from an EMBL/GenBank/DDBJ whole genome shotgun (WGS) entry which is preliminary data.</text>
</comment>
<dbReference type="InterPro" id="IPR036390">
    <property type="entry name" value="WH_DNA-bd_sf"/>
</dbReference>
<comment type="similarity">
    <text evidence="1">Belongs to the SorC transcriptional regulatory family.</text>
</comment>
<evidence type="ECO:0000313" key="7">
    <source>
        <dbReference type="EMBL" id="RXR30725.1"/>
    </source>
</evidence>
<evidence type="ECO:0000256" key="2">
    <source>
        <dbReference type="ARBA" id="ARBA00023015"/>
    </source>
</evidence>
<keyword evidence="2" id="KW-0805">Transcription regulation</keyword>
<dbReference type="InterPro" id="IPR007324">
    <property type="entry name" value="Sugar-bd_dom_put"/>
</dbReference>
<dbReference type="Proteomes" id="UP000289805">
    <property type="component" value="Unassembled WGS sequence"/>
</dbReference>
<evidence type="ECO:0000313" key="6">
    <source>
        <dbReference type="EMBL" id="RXR22779.1"/>
    </source>
</evidence>
<dbReference type="EMBL" id="SDJR01000012">
    <property type="protein sequence ID" value="RXR22779.1"/>
    <property type="molecule type" value="Genomic_DNA"/>
</dbReference>
<dbReference type="SUPFAM" id="SSF100950">
    <property type="entry name" value="NagB/RpiA/CoA transferase-like"/>
    <property type="match status" value="1"/>
</dbReference>
<gene>
    <name evidence="6" type="ORF">EQW73_16340</name>
    <name evidence="7" type="ORF">EQW78_17250</name>
</gene>
<dbReference type="AlphaFoldDB" id="A0A4Q1KMH0"/>
<evidence type="ECO:0000256" key="4">
    <source>
        <dbReference type="ARBA" id="ARBA00023163"/>
    </source>
</evidence>
<keyword evidence="4" id="KW-0804">Transcription</keyword>
<dbReference type="Proteomes" id="UP000290517">
    <property type="component" value="Unassembled WGS sequence"/>
</dbReference>
<dbReference type="OrthoDB" id="186585at2"/>
<reference evidence="8 9" key="1">
    <citation type="submission" date="2019-01" db="EMBL/GenBank/DDBJ databases">
        <title>Oerskovia turbata Genome sequencing and assembly.</title>
        <authorList>
            <person name="Dou T."/>
        </authorList>
    </citation>
    <scope>NUCLEOTIDE SEQUENCE [LARGE SCALE GENOMIC DNA]</scope>
    <source>
        <strain evidence="7 8">JCM12123</strain>
        <strain evidence="6 9">JCM3160</strain>
    </source>
</reference>
<dbReference type="InterPro" id="IPR051054">
    <property type="entry name" value="SorC_transcr_regulators"/>
</dbReference>
<dbReference type="InterPro" id="IPR036388">
    <property type="entry name" value="WH-like_DNA-bd_sf"/>
</dbReference>
<dbReference type="SUPFAM" id="SSF46785">
    <property type="entry name" value="Winged helix' DNA-binding domain"/>
    <property type="match status" value="1"/>
</dbReference>